<dbReference type="EMBL" id="ML119661">
    <property type="protein sequence ID" value="RPA84031.1"/>
    <property type="molecule type" value="Genomic_DNA"/>
</dbReference>
<dbReference type="Pfam" id="PF10494">
    <property type="entry name" value="Stk19"/>
    <property type="match status" value="1"/>
</dbReference>
<reference evidence="2 3" key="1">
    <citation type="journal article" date="2018" name="Nat. Ecol. Evol.">
        <title>Pezizomycetes genomes reveal the molecular basis of ectomycorrhizal truffle lifestyle.</title>
        <authorList>
            <person name="Murat C."/>
            <person name="Payen T."/>
            <person name="Noel B."/>
            <person name="Kuo A."/>
            <person name="Morin E."/>
            <person name="Chen J."/>
            <person name="Kohler A."/>
            <person name="Krizsan K."/>
            <person name="Balestrini R."/>
            <person name="Da Silva C."/>
            <person name="Montanini B."/>
            <person name="Hainaut M."/>
            <person name="Levati E."/>
            <person name="Barry K.W."/>
            <person name="Belfiori B."/>
            <person name="Cichocki N."/>
            <person name="Clum A."/>
            <person name="Dockter R.B."/>
            <person name="Fauchery L."/>
            <person name="Guy J."/>
            <person name="Iotti M."/>
            <person name="Le Tacon F."/>
            <person name="Lindquist E.A."/>
            <person name="Lipzen A."/>
            <person name="Malagnac F."/>
            <person name="Mello A."/>
            <person name="Molinier V."/>
            <person name="Miyauchi S."/>
            <person name="Poulain J."/>
            <person name="Riccioni C."/>
            <person name="Rubini A."/>
            <person name="Sitrit Y."/>
            <person name="Splivallo R."/>
            <person name="Traeger S."/>
            <person name="Wang M."/>
            <person name="Zifcakova L."/>
            <person name="Wipf D."/>
            <person name="Zambonelli A."/>
            <person name="Paolocci F."/>
            <person name="Nowrousian M."/>
            <person name="Ottonello S."/>
            <person name="Baldrian P."/>
            <person name="Spatafora J.W."/>
            <person name="Henrissat B."/>
            <person name="Nagy L.G."/>
            <person name="Aury J.M."/>
            <person name="Wincker P."/>
            <person name="Grigoriev I.V."/>
            <person name="Bonfante P."/>
            <person name="Martin F.M."/>
        </authorList>
    </citation>
    <scope>NUCLEOTIDE SEQUENCE [LARGE SCALE GENOMIC DNA]</scope>
    <source>
        <strain evidence="2 3">RN42</strain>
    </source>
</reference>
<sequence>MPLKLTTTYRVSKTNSTKSQAAKKLKSILQSPSPTKSSTLSKSSELPASFAVQSVGTREVFRGLKNGSNTTLPSEVISVVRLLLESQFETIPLTNWFSRDEIARLYSIRSALPSVIPVTLLHAFFEEPTRVEREIQRLVMQGQLRIIKVANRGKAFSEWAILFETLEQNLKHSFKDASMDIAMRFIAALMGNQAGTFPVDHFSDSDKAELISRGYLTLETHVTPVAPTPGAFNNVTQISTPVVTAPQLQLSLPSLGSLLRLYSGARNRLNELVPSGKVVTWERIASRWNSERGRETSRIKKWKEFCGLRLEVAVGIAAGEGSLEVVRVCGGGGLGLKGRWSSSNISRKH</sequence>
<dbReference type="Proteomes" id="UP000275078">
    <property type="component" value="Unassembled WGS sequence"/>
</dbReference>
<feature type="compositionally biased region" description="Low complexity" evidence="1">
    <location>
        <begin position="31"/>
        <end position="42"/>
    </location>
</feature>
<evidence type="ECO:0000256" key="1">
    <source>
        <dbReference type="SAM" id="MobiDB-lite"/>
    </source>
</evidence>
<name>A0A3N4IIN2_ASCIM</name>
<organism evidence="2 3">
    <name type="scientific">Ascobolus immersus RN42</name>
    <dbReference type="NCBI Taxonomy" id="1160509"/>
    <lineage>
        <taxon>Eukaryota</taxon>
        <taxon>Fungi</taxon>
        <taxon>Dikarya</taxon>
        <taxon>Ascomycota</taxon>
        <taxon>Pezizomycotina</taxon>
        <taxon>Pezizomycetes</taxon>
        <taxon>Pezizales</taxon>
        <taxon>Ascobolaceae</taxon>
        <taxon>Ascobolus</taxon>
    </lineage>
</organism>
<feature type="compositionally biased region" description="Polar residues" evidence="1">
    <location>
        <begin position="1"/>
        <end position="20"/>
    </location>
</feature>
<gene>
    <name evidence="2" type="ORF">BJ508DRAFT_413055</name>
</gene>
<proteinExistence type="predicted"/>
<evidence type="ECO:0000313" key="2">
    <source>
        <dbReference type="EMBL" id="RPA84031.1"/>
    </source>
</evidence>
<dbReference type="InterPro" id="IPR018865">
    <property type="entry name" value="STK19-like"/>
</dbReference>
<feature type="region of interest" description="Disordered" evidence="1">
    <location>
        <begin position="1"/>
        <end position="42"/>
    </location>
</feature>
<accession>A0A3N4IIN2</accession>
<keyword evidence="3" id="KW-1185">Reference proteome</keyword>
<dbReference type="AlphaFoldDB" id="A0A3N4IIN2"/>
<evidence type="ECO:0000313" key="3">
    <source>
        <dbReference type="Proteomes" id="UP000275078"/>
    </source>
</evidence>
<protein>
    <submittedName>
        <fullName evidence="2">Uncharacterized protein</fullName>
    </submittedName>
</protein>